<evidence type="ECO:0000256" key="4">
    <source>
        <dbReference type="ARBA" id="ARBA00022722"/>
    </source>
</evidence>
<proteinExistence type="predicted"/>
<dbReference type="InterPro" id="IPR051547">
    <property type="entry name" value="TDP2-like"/>
</dbReference>
<dbReference type="EMBL" id="NKCL01000021">
    <property type="protein sequence ID" value="RSL88659.1"/>
    <property type="molecule type" value="Genomic_DNA"/>
</dbReference>
<dbReference type="GO" id="GO:0003697">
    <property type="term" value="F:single-stranded DNA binding"/>
    <property type="evidence" value="ECO:0007669"/>
    <property type="project" value="TreeGrafter"/>
</dbReference>
<dbReference type="GO" id="GO:0046872">
    <property type="term" value="F:metal ion binding"/>
    <property type="evidence" value="ECO:0007669"/>
    <property type="project" value="UniProtKB-KW"/>
</dbReference>
<comment type="caution">
    <text evidence="12">The sequence shown here is derived from an EMBL/GenBank/DDBJ whole genome shotgun (WGS) entry which is preliminary data.</text>
</comment>
<gene>
    <name evidence="12" type="ORF">CEP51_001595</name>
</gene>
<dbReference type="SUPFAM" id="SSF56219">
    <property type="entry name" value="DNase I-like"/>
    <property type="match status" value="1"/>
</dbReference>
<evidence type="ECO:0000313" key="12">
    <source>
        <dbReference type="EMBL" id="RSL88659.1"/>
    </source>
</evidence>
<evidence type="ECO:0000256" key="10">
    <source>
        <dbReference type="ARBA" id="ARBA00023242"/>
    </source>
</evidence>
<keyword evidence="10" id="KW-0539">Nucleus</keyword>
<evidence type="ECO:0000313" key="13">
    <source>
        <dbReference type="Proteomes" id="UP000287972"/>
    </source>
</evidence>
<accession>A0A428SFV2</accession>
<feature type="domain" description="Endonuclease/exonuclease/phosphatase" evidence="11">
    <location>
        <begin position="91"/>
        <end position="345"/>
    </location>
</feature>
<keyword evidence="8" id="KW-0460">Magnesium</keyword>
<protein>
    <recommendedName>
        <fullName evidence="11">Endonuclease/exonuclease/phosphatase domain-containing protein</fullName>
    </recommendedName>
</protein>
<dbReference type="Proteomes" id="UP000287972">
    <property type="component" value="Unassembled WGS sequence"/>
</dbReference>
<keyword evidence="7" id="KW-0378">Hydrolase</keyword>
<keyword evidence="13" id="KW-1185">Reference proteome</keyword>
<keyword evidence="5" id="KW-0479">Metal-binding</keyword>
<reference evidence="12 13" key="1">
    <citation type="submission" date="2017-06" db="EMBL/GenBank/DDBJ databases">
        <title>Comparative genomic analysis of Ambrosia Fusariam Clade fungi.</title>
        <authorList>
            <person name="Stajich J.E."/>
            <person name="Carrillo J."/>
            <person name="Kijimoto T."/>
            <person name="Eskalen A."/>
            <person name="O'Donnell K."/>
            <person name="Kasson M."/>
        </authorList>
    </citation>
    <scope>NUCLEOTIDE SEQUENCE [LARGE SCALE GENOMIC DNA]</scope>
    <source>
        <strain evidence="12 13">NRRL62606</strain>
    </source>
</reference>
<evidence type="ECO:0000256" key="1">
    <source>
        <dbReference type="ARBA" id="ARBA00001936"/>
    </source>
</evidence>
<dbReference type="PANTHER" id="PTHR15822">
    <property type="entry name" value="TRAF AND TNF RECEPTOR-ASSOCIATED PROTEIN"/>
    <property type="match status" value="1"/>
</dbReference>
<name>A0A428SFV2_9HYPO</name>
<evidence type="ECO:0000256" key="2">
    <source>
        <dbReference type="ARBA" id="ARBA00001946"/>
    </source>
</evidence>
<keyword evidence="4" id="KW-0540">Nuclease</keyword>
<dbReference type="GO" id="GO:0004518">
    <property type="term" value="F:nuclease activity"/>
    <property type="evidence" value="ECO:0007669"/>
    <property type="project" value="UniProtKB-KW"/>
</dbReference>
<evidence type="ECO:0000256" key="7">
    <source>
        <dbReference type="ARBA" id="ARBA00022801"/>
    </source>
</evidence>
<dbReference type="GO" id="GO:0005737">
    <property type="term" value="C:cytoplasm"/>
    <property type="evidence" value="ECO:0007669"/>
    <property type="project" value="TreeGrafter"/>
</dbReference>
<evidence type="ECO:0000259" key="11">
    <source>
        <dbReference type="Pfam" id="PF03372"/>
    </source>
</evidence>
<evidence type="ECO:0000256" key="3">
    <source>
        <dbReference type="ARBA" id="ARBA00004322"/>
    </source>
</evidence>
<dbReference type="Gene3D" id="3.60.10.10">
    <property type="entry name" value="Endonuclease/exonuclease/phosphatase"/>
    <property type="match status" value="1"/>
</dbReference>
<dbReference type="GO" id="GO:0006302">
    <property type="term" value="P:double-strand break repair"/>
    <property type="evidence" value="ECO:0007669"/>
    <property type="project" value="TreeGrafter"/>
</dbReference>
<organism evidence="12 13">
    <name type="scientific">Fusarium floridanum</name>
    <dbReference type="NCBI Taxonomy" id="1325733"/>
    <lineage>
        <taxon>Eukaryota</taxon>
        <taxon>Fungi</taxon>
        <taxon>Dikarya</taxon>
        <taxon>Ascomycota</taxon>
        <taxon>Pezizomycotina</taxon>
        <taxon>Sordariomycetes</taxon>
        <taxon>Hypocreomycetidae</taxon>
        <taxon>Hypocreales</taxon>
        <taxon>Nectriaceae</taxon>
        <taxon>Fusarium</taxon>
        <taxon>Fusarium solani species complex</taxon>
    </lineage>
</organism>
<keyword evidence="6" id="KW-0227">DNA damage</keyword>
<dbReference type="PANTHER" id="PTHR15822:SF4">
    <property type="entry name" value="TYROSYL-DNA PHOSPHODIESTERASE 2"/>
    <property type="match status" value="1"/>
</dbReference>
<evidence type="ECO:0000256" key="5">
    <source>
        <dbReference type="ARBA" id="ARBA00022723"/>
    </source>
</evidence>
<sequence length="363" mass="40258">MPPSTLGFRVLATLLHTYNSVRYGKDSMEALFGQAMKDTATLRKGEVPWKDDEPSAQSYYAFDSAASAWVAKIPSDETAGNGGIDGIALYSWNIDFMLPFAEARMKPALAHLGGLVGSNATNLAPVIFIQECTPSDLTTIAATPWIRERFNLTDLDATNWATHHYGTVTLIDSRLPITTAFRVHYSKTRMDRDAFFVDVSVDGKTVRLCNTHLESMVFNPPYRPPQMQLVAKYLHEEKVHAGLAAGDFNAIQPFDRTLHTDNGLKDAFLELGGKEDTEEGYTWGQQAATKLREQFGCSRMDKVYFCGGADVVKFERFGQDVLTEGEDESSRIVALGFEKAWVTDHLGIRAEVKIIGDKSTSHL</sequence>
<keyword evidence="9" id="KW-0234">DNA repair</keyword>
<evidence type="ECO:0000256" key="9">
    <source>
        <dbReference type="ARBA" id="ARBA00023204"/>
    </source>
</evidence>
<evidence type="ECO:0000256" key="8">
    <source>
        <dbReference type="ARBA" id="ARBA00022842"/>
    </source>
</evidence>
<dbReference type="Pfam" id="PF03372">
    <property type="entry name" value="Exo_endo_phos"/>
    <property type="match status" value="1"/>
</dbReference>
<comment type="cofactor">
    <cofactor evidence="1">
        <name>Mn(2+)</name>
        <dbReference type="ChEBI" id="CHEBI:29035"/>
    </cofactor>
</comment>
<dbReference type="CDD" id="cd09080">
    <property type="entry name" value="TDP2"/>
    <property type="match status" value="1"/>
</dbReference>
<dbReference type="InterPro" id="IPR005135">
    <property type="entry name" value="Endo/exonuclease/phosphatase"/>
</dbReference>
<comment type="cofactor">
    <cofactor evidence="2">
        <name>Mg(2+)</name>
        <dbReference type="ChEBI" id="CHEBI:18420"/>
    </cofactor>
</comment>
<dbReference type="InterPro" id="IPR036691">
    <property type="entry name" value="Endo/exonu/phosph_ase_sf"/>
</dbReference>
<dbReference type="GO" id="GO:0070260">
    <property type="term" value="F:5'-tyrosyl-DNA phosphodiesterase activity"/>
    <property type="evidence" value="ECO:0007669"/>
    <property type="project" value="TreeGrafter"/>
</dbReference>
<evidence type="ECO:0000256" key="6">
    <source>
        <dbReference type="ARBA" id="ARBA00022763"/>
    </source>
</evidence>
<comment type="subcellular location">
    <subcellularLocation>
        <location evidence="3">Nucleus</location>
        <location evidence="3">PML body</location>
    </subcellularLocation>
</comment>
<dbReference type="AlphaFoldDB" id="A0A428SFV2"/>